<sequence>MEKKLILLVDDDLPYLKMIRGSLVRKYRVIPAVSGAHAVSIATVVKPDLILLDYLMPEMDGSQVLRELRKHEETADIPVMFLTGKNDAPSVHKVMEDHPAGYILKSMKIQEIMSIVDRQMGYVEYENDPDFQRD</sequence>
<dbReference type="SMART" id="SM00448">
    <property type="entry name" value="REC"/>
    <property type="match status" value="1"/>
</dbReference>
<comment type="function">
    <text evidence="3">May play the central regulatory role in sporulation. It may be an element of the effector pathway responsible for the activation of sporulation genes in response to nutritional stress. Spo0A may act in concert with spo0H (a sigma factor) to control the expression of some genes that are critical to the sporulation process.</text>
</comment>
<dbReference type="SUPFAM" id="SSF52172">
    <property type="entry name" value="CheY-like"/>
    <property type="match status" value="1"/>
</dbReference>
<evidence type="ECO:0000256" key="1">
    <source>
        <dbReference type="ARBA" id="ARBA00018672"/>
    </source>
</evidence>
<dbReference type="OrthoDB" id="1706569at2"/>
<dbReference type="HOGENOM" id="CLU_000445_69_17_9"/>
<dbReference type="Proteomes" id="UP000005753">
    <property type="component" value="Chromosome"/>
</dbReference>
<evidence type="ECO:0000256" key="2">
    <source>
        <dbReference type="ARBA" id="ARBA00022553"/>
    </source>
</evidence>
<feature type="modified residue" description="4-aspartylphosphate" evidence="4">
    <location>
        <position position="53"/>
    </location>
</feature>
<name>I5ATQ6_EUBC6</name>
<dbReference type="eggNOG" id="COG0745">
    <property type="taxonomic scope" value="Bacteria"/>
</dbReference>
<dbReference type="PANTHER" id="PTHR44591:SF3">
    <property type="entry name" value="RESPONSE REGULATORY DOMAIN-CONTAINING PROTEIN"/>
    <property type="match status" value="1"/>
</dbReference>
<evidence type="ECO:0000256" key="3">
    <source>
        <dbReference type="ARBA" id="ARBA00024867"/>
    </source>
</evidence>
<gene>
    <name evidence="6" type="ORF">EubceDRAFT1_1368</name>
</gene>
<dbReference type="EMBL" id="CM001487">
    <property type="protein sequence ID" value="EIM57179.1"/>
    <property type="molecule type" value="Genomic_DNA"/>
</dbReference>
<keyword evidence="7" id="KW-1185">Reference proteome</keyword>
<dbReference type="Gene3D" id="3.40.50.2300">
    <property type="match status" value="1"/>
</dbReference>
<dbReference type="PROSITE" id="PS50110">
    <property type="entry name" value="RESPONSE_REGULATORY"/>
    <property type="match status" value="1"/>
</dbReference>
<dbReference type="Pfam" id="PF00072">
    <property type="entry name" value="Response_reg"/>
    <property type="match status" value="1"/>
</dbReference>
<evidence type="ECO:0000313" key="6">
    <source>
        <dbReference type="EMBL" id="EIM57179.1"/>
    </source>
</evidence>
<dbReference type="STRING" id="633697.EubceDRAFT1_1368"/>
<proteinExistence type="predicted"/>
<dbReference type="GO" id="GO:0000160">
    <property type="term" value="P:phosphorelay signal transduction system"/>
    <property type="evidence" value="ECO:0007669"/>
    <property type="project" value="InterPro"/>
</dbReference>
<organism evidence="6 7">
    <name type="scientific">Eubacterium cellulosolvens (strain ATCC 43171 / JCM 9499 / 6)</name>
    <name type="common">Cillobacterium cellulosolvens</name>
    <dbReference type="NCBI Taxonomy" id="633697"/>
    <lineage>
        <taxon>Bacteria</taxon>
        <taxon>Bacillati</taxon>
        <taxon>Bacillota</taxon>
        <taxon>Clostridia</taxon>
        <taxon>Eubacteriales</taxon>
        <taxon>Eubacteriaceae</taxon>
        <taxon>Eubacterium</taxon>
    </lineage>
</organism>
<evidence type="ECO:0000313" key="7">
    <source>
        <dbReference type="Proteomes" id="UP000005753"/>
    </source>
</evidence>
<keyword evidence="2 4" id="KW-0597">Phosphoprotein</keyword>
<accession>I5ATQ6</accession>
<dbReference type="InterPro" id="IPR050595">
    <property type="entry name" value="Bact_response_regulator"/>
</dbReference>
<dbReference type="InterPro" id="IPR001789">
    <property type="entry name" value="Sig_transdc_resp-reg_receiver"/>
</dbReference>
<evidence type="ECO:0000259" key="5">
    <source>
        <dbReference type="PROSITE" id="PS50110"/>
    </source>
</evidence>
<dbReference type="InterPro" id="IPR011006">
    <property type="entry name" value="CheY-like_superfamily"/>
</dbReference>
<reference evidence="6 7" key="2">
    <citation type="submission" date="2012-02" db="EMBL/GenBank/DDBJ databases">
        <title>Improved High-Quality Draft sequence of Eubacterium cellulosolvens 6.</title>
        <authorList>
            <consortium name="US DOE Joint Genome Institute"/>
            <person name="Lucas S."/>
            <person name="Han J."/>
            <person name="Lapidus A."/>
            <person name="Cheng J.-F."/>
            <person name="Goodwin L."/>
            <person name="Pitluck S."/>
            <person name="Peters L."/>
            <person name="Mikhailova N."/>
            <person name="Gu W."/>
            <person name="Detter J.C."/>
            <person name="Han C."/>
            <person name="Tapia R."/>
            <person name="Land M."/>
            <person name="Hauser L."/>
            <person name="Kyrpides N."/>
            <person name="Ivanova N."/>
            <person name="Pagani I."/>
            <person name="Johnson E."/>
            <person name="Mukhopadhyay B."/>
            <person name="Anderson I."/>
            <person name="Woyke T."/>
        </authorList>
    </citation>
    <scope>NUCLEOTIDE SEQUENCE [LARGE SCALE GENOMIC DNA]</scope>
    <source>
        <strain evidence="6 7">6</strain>
    </source>
</reference>
<reference evidence="6 7" key="1">
    <citation type="submission" date="2010-08" db="EMBL/GenBank/DDBJ databases">
        <authorList>
            <consortium name="US DOE Joint Genome Institute (JGI-PGF)"/>
            <person name="Lucas S."/>
            <person name="Copeland A."/>
            <person name="Lapidus A."/>
            <person name="Cheng J.-F."/>
            <person name="Bruce D."/>
            <person name="Goodwin L."/>
            <person name="Pitluck S."/>
            <person name="Land M.L."/>
            <person name="Hauser L."/>
            <person name="Chang Y.-J."/>
            <person name="Anderson I.J."/>
            <person name="Johnson E."/>
            <person name="Mulhopadhyay B."/>
            <person name="Kyrpides N."/>
            <person name="Woyke T.J."/>
        </authorList>
    </citation>
    <scope>NUCLEOTIDE SEQUENCE [LARGE SCALE GENOMIC DNA]</scope>
    <source>
        <strain evidence="6 7">6</strain>
    </source>
</reference>
<feature type="domain" description="Response regulatory" evidence="5">
    <location>
        <begin position="5"/>
        <end position="120"/>
    </location>
</feature>
<dbReference type="PANTHER" id="PTHR44591">
    <property type="entry name" value="STRESS RESPONSE REGULATOR PROTEIN 1"/>
    <property type="match status" value="1"/>
</dbReference>
<evidence type="ECO:0000256" key="4">
    <source>
        <dbReference type="PROSITE-ProRule" id="PRU00169"/>
    </source>
</evidence>
<protein>
    <recommendedName>
        <fullName evidence="1">Stage 0 sporulation protein A homolog</fullName>
    </recommendedName>
</protein>
<dbReference type="AlphaFoldDB" id="I5ATQ6"/>